<dbReference type="InterPro" id="IPR017452">
    <property type="entry name" value="GPCR_Rhodpsn_7TM"/>
</dbReference>
<evidence type="ECO:0000256" key="4">
    <source>
        <dbReference type="ARBA" id="ARBA00022989"/>
    </source>
</evidence>
<keyword evidence="7" id="KW-0675">Receptor</keyword>
<evidence type="ECO:0000313" key="11">
    <source>
        <dbReference type="EMBL" id="CAF1549357.1"/>
    </source>
</evidence>
<keyword evidence="5" id="KW-0297">G-protein coupled receptor</keyword>
<keyword evidence="2" id="KW-1003">Cell membrane</keyword>
<name>A0A815X1M7_9BILA</name>
<comment type="subcellular location">
    <subcellularLocation>
        <location evidence="1">Cell membrane</location>
        <topology evidence="1">Multi-pass membrane protein</topology>
    </subcellularLocation>
</comment>
<evidence type="ECO:0000313" key="12">
    <source>
        <dbReference type="Proteomes" id="UP000663834"/>
    </source>
</evidence>
<dbReference type="OrthoDB" id="10043356at2759"/>
<feature type="transmembrane region" description="Helical" evidence="9">
    <location>
        <begin position="50"/>
        <end position="72"/>
    </location>
</feature>
<dbReference type="GO" id="GO:0042923">
    <property type="term" value="F:neuropeptide binding"/>
    <property type="evidence" value="ECO:0007669"/>
    <property type="project" value="TreeGrafter"/>
</dbReference>
<dbReference type="AlphaFoldDB" id="A0A815X1M7"/>
<evidence type="ECO:0000256" key="3">
    <source>
        <dbReference type="ARBA" id="ARBA00022692"/>
    </source>
</evidence>
<evidence type="ECO:0000259" key="10">
    <source>
        <dbReference type="PROSITE" id="PS50262"/>
    </source>
</evidence>
<feature type="transmembrane region" description="Helical" evidence="9">
    <location>
        <begin position="15"/>
        <end position="38"/>
    </location>
</feature>
<evidence type="ECO:0000256" key="9">
    <source>
        <dbReference type="SAM" id="Phobius"/>
    </source>
</evidence>
<dbReference type="GO" id="GO:0043005">
    <property type="term" value="C:neuron projection"/>
    <property type="evidence" value="ECO:0007669"/>
    <property type="project" value="TreeGrafter"/>
</dbReference>
<dbReference type="Proteomes" id="UP000663834">
    <property type="component" value="Unassembled WGS sequence"/>
</dbReference>
<proteinExistence type="predicted"/>
<evidence type="ECO:0000256" key="6">
    <source>
        <dbReference type="ARBA" id="ARBA00023136"/>
    </source>
</evidence>
<comment type="caution">
    <text evidence="11">The sequence shown here is derived from an EMBL/GenBank/DDBJ whole genome shotgun (WGS) entry which is preliminary data.</text>
</comment>
<dbReference type="SUPFAM" id="SSF81321">
    <property type="entry name" value="Family A G protein-coupled receptor-like"/>
    <property type="match status" value="1"/>
</dbReference>
<keyword evidence="6 9" id="KW-0472">Membrane</keyword>
<keyword evidence="3 9" id="KW-0812">Transmembrane</keyword>
<evidence type="ECO:0000256" key="5">
    <source>
        <dbReference type="ARBA" id="ARBA00023040"/>
    </source>
</evidence>
<dbReference type="PANTHER" id="PTHR24229:SF40">
    <property type="entry name" value="ALLATOSTATIN C RECEPTOR 1-RELATED"/>
    <property type="match status" value="1"/>
</dbReference>
<protein>
    <recommendedName>
        <fullName evidence="10">G-protein coupled receptors family 1 profile domain-containing protein</fullName>
    </recommendedName>
</protein>
<organism evidence="11 12">
    <name type="scientific">Rotaria magnacalcarata</name>
    <dbReference type="NCBI Taxonomy" id="392030"/>
    <lineage>
        <taxon>Eukaryota</taxon>
        <taxon>Metazoa</taxon>
        <taxon>Spiralia</taxon>
        <taxon>Gnathifera</taxon>
        <taxon>Rotifera</taxon>
        <taxon>Eurotatoria</taxon>
        <taxon>Bdelloidea</taxon>
        <taxon>Philodinida</taxon>
        <taxon>Philodinidae</taxon>
        <taxon>Rotaria</taxon>
    </lineage>
</organism>
<gene>
    <name evidence="11" type="ORF">KQP761_LOCUS17526</name>
</gene>
<dbReference type="EMBL" id="CAJNOW010008892">
    <property type="protein sequence ID" value="CAF1549357.1"/>
    <property type="molecule type" value="Genomic_DNA"/>
</dbReference>
<evidence type="ECO:0000256" key="8">
    <source>
        <dbReference type="ARBA" id="ARBA00023224"/>
    </source>
</evidence>
<reference evidence="11" key="1">
    <citation type="submission" date="2021-02" db="EMBL/GenBank/DDBJ databases">
        <authorList>
            <person name="Nowell W R."/>
        </authorList>
    </citation>
    <scope>NUCLEOTIDE SEQUENCE</scope>
</reference>
<dbReference type="GO" id="GO:0007218">
    <property type="term" value="P:neuropeptide signaling pathway"/>
    <property type="evidence" value="ECO:0007669"/>
    <property type="project" value="TreeGrafter"/>
</dbReference>
<feature type="domain" description="G-protein coupled receptors family 1 profile" evidence="10">
    <location>
        <begin position="30"/>
        <end position="286"/>
    </location>
</feature>
<keyword evidence="4 9" id="KW-1133">Transmembrane helix</keyword>
<dbReference type="GO" id="GO:0005886">
    <property type="term" value="C:plasma membrane"/>
    <property type="evidence" value="ECO:0007669"/>
    <property type="project" value="UniProtKB-SubCell"/>
</dbReference>
<accession>A0A815X1M7</accession>
<keyword evidence="8" id="KW-0807">Transducer</keyword>
<feature type="transmembrane region" description="Helical" evidence="9">
    <location>
        <begin position="131"/>
        <end position="155"/>
    </location>
</feature>
<dbReference type="CDD" id="cd00637">
    <property type="entry name" value="7tm_classA_rhodopsin-like"/>
    <property type="match status" value="1"/>
</dbReference>
<dbReference type="PROSITE" id="PS50262">
    <property type="entry name" value="G_PROTEIN_RECEP_F1_2"/>
    <property type="match status" value="1"/>
</dbReference>
<sequence length="331" mass="37985">MGFSTNILVKVARQILIYGGLTMTFIGIVGSLAIVFIFSRHPFNKSSCSIYIKVNGILSALFLPLFYMPTIITNGFQINLITLNNAFCKFLSSYGAFTVLSVLIINWFLLFDRFAISSRSARIRSLSSKKIARVVVFSVLFVIFCLVALPSAIIFEKMPMDTNVTYICSTKSRKFLLFGAIFYFPIVEGILPIVLTIFFWLLTRKQVRNLCNEQFVRRFDRQLTRVYLFQILANAIASVPYATIILYRSITFQTVRSPDKENIVEFFRLMAIWLFYVQYCTDFYIYITISKDVRVEVLKLLCSCPRLGFDHFTAAQSMYLPSSQSLKTASH</sequence>
<dbReference type="GO" id="GO:0004930">
    <property type="term" value="F:G protein-coupled receptor activity"/>
    <property type="evidence" value="ECO:0007669"/>
    <property type="project" value="UniProtKB-KW"/>
</dbReference>
<feature type="transmembrane region" description="Helical" evidence="9">
    <location>
        <begin position="175"/>
        <end position="202"/>
    </location>
</feature>
<evidence type="ECO:0000256" key="2">
    <source>
        <dbReference type="ARBA" id="ARBA00022475"/>
    </source>
</evidence>
<dbReference type="Gene3D" id="1.20.1070.10">
    <property type="entry name" value="Rhodopsin 7-helix transmembrane proteins"/>
    <property type="match status" value="1"/>
</dbReference>
<evidence type="ECO:0000256" key="1">
    <source>
        <dbReference type="ARBA" id="ARBA00004651"/>
    </source>
</evidence>
<feature type="transmembrane region" description="Helical" evidence="9">
    <location>
        <begin position="223"/>
        <end position="247"/>
    </location>
</feature>
<evidence type="ECO:0000256" key="7">
    <source>
        <dbReference type="ARBA" id="ARBA00023170"/>
    </source>
</evidence>
<feature type="transmembrane region" description="Helical" evidence="9">
    <location>
        <begin position="267"/>
        <end position="289"/>
    </location>
</feature>
<dbReference type="PANTHER" id="PTHR24229">
    <property type="entry name" value="NEUROPEPTIDES RECEPTOR"/>
    <property type="match status" value="1"/>
</dbReference>
<feature type="transmembrane region" description="Helical" evidence="9">
    <location>
        <begin position="92"/>
        <end position="111"/>
    </location>
</feature>